<keyword evidence="3" id="KW-1185">Reference proteome</keyword>
<dbReference type="AlphaFoldDB" id="A0A051TVJ3"/>
<feature type="domain" description="Mce/MlaD" evidence="1">
    <location>
        <begin position="43"/>
        <end position="109"/>
    </location>
</feature>
<dbReference type="InterPro" id="IPR052336">
    <property type="entry name" value="MlaD_Phospholipid_Transporter"/>
</dbReference>
<name>A0A051TVJ3_9MYCO</name>
<dbReference type="Pfam" id="PF02470">
    <property type="entry name" value="MlaD"/>
    <property type="match status" value="1"/>
</dbReference>
<dbReference type="HOGENOM" id="CLU_044068_2_0_11"/>
<evidence type="ECO:0000259" key="1">
    <source>
        <dbReference type="Pfam" id="PF02470"/>
    </source>
</evidence>
<organism evidence="2 3">
    <name type="scientific">Mycobacterium [tuberculosis] TKK-01-0051</name>
    <dbReference type="NCBI Taxonomy" id="1324261"/>
    <lineage>
        <taxon>Bacteria</taxon>
        <taxon>Bacillati</taxon>
        <taxon>Actinomycetota</taxon>
        <taxon>Actinomycetes</taxon>
        <taxon>Mycobacteriales</taxon>
        <taxon>Mycobacteriaceae</taxon>
        <taxon>Mycobacterium</taxon>
        <taxon>Mycobacterium avium complex (MAC)</taxon>
    </lineage>
</organism>
<comment type="caution">
    <text evidence="2">The sequence shown here is derived from an EMBL/GenBank/DDBJ whole genome shotgun (WGS) entry which is preliminary data.</text>
</comment>
<dbReference type="PROSITE" id="PS51257">
    <property type="entry name" value="PROKAR_LIPOPROTEIN"/>
    <property type="match status" value="1"/>
</dbReference>
<accession>A0A051TVJ3</accession>
<dbReference type="PANTHER" id="PTHR33371:SF4">
    <property type="entry name" value="INTERMEMBRANE PHOSPHOLIPID TRANSPORT SYSTEM BINDING PROTEIN MLAD"/>
    <property type="match status" value="1"/>
</dbReference>
<dbReference type="EMBL" id="JLXW01000010">
    <property type="protein sequence ID" value="KBZ60977.1"/>
    <property type="molecule type" value="Genomic_DNA"/>
</dbReference>
<reference evidence="2 3" key="1">
    <citation type="submission" date="2014-04" db="EMBL/GenBank/DDBJ databases">
        <title>The Genome Sequence of Mycobacterium tuberculosis TKK-01-0051.</title>
        <authorList>
            <consortium name="The Broad Institute Genomics Platform"/>
            <consortium name="The Broad Institute Genome Sequencing Center for Infectious Disease"/>
            <person name="Earl A.M."/>
            <person name="Cohen K."/>
            <person name="Pym A."/>
            <person name="Bishai W."/>
            <person name="Maharaj K."/>
            <person name="Desjardins C."/>
            <person name="Abeel T."/>
            <person name="Young S."/>
            <person name="Zeng Q."/>
            <person name="Gargeya S."/>
            <person name="Abouelleil A."/>
            <person name="Alvarado L."/>
            <person name="Chapman S.B."/>
            <person name="Gainer-Dewar J."/>
            <person name="Goldberg J."/>
            <person name="Griggs A."/>
            <person name="Gujja S."/>
            <person name="Hansen M."/>
            <person name="Howarth C."/>
            <person name="Imamovic A."/>
            <person name="Larimer J."/>
            <person name="Murphy C."/>
            <person name="Naylor J."/>
            <person name="Pearson M."/>
            <person name="Poon T.W."/>
            <person name="Priest M."/>
            <person name="Roberts A."/>
            <person name="Saif S."/>
            <person name="Shea T."/>
            <person name="Sykes S."/>
            <person name="Wortman J."/>
            <person name="Nusbaum C."/>
            <person name="Birren B."/>
        </authorList>
    </citation>
    <scope>NUCLEOTIDE SEQUENCE [LARGE SCALE GENOMIC DNA]</scope>
    <source>
        <strain evidence="2 3">TKK-01-0051</strain>
    </source>
</reference>
<dbReference type="InterPro" id="IPR003399">
    <property type="entry name" value="Mce/MlaD"/>
</dbReference>
<sequence>MSGLLRSPARIGSGLISVLVVVVSATSCGAGGETRLAQFCAIMSDSVGLYPGNPVTQMGYRIGTVDSIKPGDSSVEIRFTIKQNRPIPRDVKAVTRSTSILADRSLELVGNYSSGLRLQAGQCIPRGHTATPMSISQAIGSATNFVNGINPDGSSNIKDALRGIDEAVKGNGGGLNRLLTMSSSLLDDPDKGIANLDSIVRNVAQLTAMLKHSRPPLKQILLDMSETGPALVNAIRGTDGLMSVLSMLVRAVAELETTLGDDIQVGLDTFGDALRHFSPHYKGLANILNPVPRFINTMSYYVNNHQFDFIAWSPPMFRIRTPNGLALCGAMNASMPGSCADVNGQPHAVDVALLQYVLTEAQRR</sequence>
<dbReference type="Proteomes" id="UP000025947">
    <property type="component" value="Unassembled WGS sequence"/>
</dbReference>
<gene>
    <name evidence="2" type="ORF">K875_03928</name>
</gene>
<evidence type="ECO:0000313" key="2">
    <source>
        <dbReference type="EMBL" id="KBZ60977.1"/>
    </source>
</evidence>
<protein>
    <recommendedName>
        <fullName evidence="1">Mce/MlaD domain-containing protein</fullName>
    </recommendedName>
</protein>
<evidence type="ECO:0000313" key="3">
    <source>
        <dbReference type="Proteomes" id="UP000025947"/>
    </source>
</evidence>
<dbReference type="PANTHER" id="PTHR33371">
    <property type="entry name" value="INTERMEMBRANE PHOSPHOLIPID TRANSPORT SYSTEM BINDING PROTEIN MLAD-RELATED"/>
    <property type="match status" value="1"/>
</dbReference>
<proteinExistence type="predicted"/>